<protein>
    <submittedName>
        <fullName evidence="2">Uncharacterized protein</fullName>
    </submittedName>
</protein>
<organism evidence="2 3">
    <name type="scientific">Anas platyrhynchos</name>
    <name type="common">Mallard</name>
    <name type="synonym">Anas boschas</name>
    <dbReference type="NCBI Taxonomy" id="8839"/>
    <lineage>
        <taxon>Eukaryota</taxon>
        <taxon>Metazoa</taxon>
        <taxon>Chordata</taxon>
        <taxon>Craniata</taxon>
        <taxon>Vertebrata</taxon>
        <taxon>Euteleostomi</taxon>
        <taxon>Archelosauria</taxon>
        <taxon>Archosauria</taxon>
        <taxon>Dinosauria</taxon>
        <taxon>Saurischia</taxon>
        <taxon>Theropoda</taxon>
        <taxon>Coelurosauria</taxon>
        <taxon>Aves</taxon>
        <taxon>Neognathae</taxon>
        <taxon>Galloanserae</taxon>
        <taxon>Anseriformes</taxon>
        <taxon>Anatidae</taxon>
        <taxon>Anatinae</taxon>
        <taxon>Anas</taxon>
    </lineage>
</organism>
<sequence length="385" mass="42641">MAEQWPSVAADTLQKHRLHPDAELCARGNRQLEPKPKGQTHPEPHHDLGDKGQMLKEAEDGKGMAALYEKSISFVTHSQGTQPGHAAPRTALLAYLRLDGIQALVQRALTFYSLSLQALATEIYYDVKRSLNLFMHNVTLTFDTSCTLQNWTTSQQGDAGACGMAKGRRHRPEAAGPDTERMRSIIPDQLKDFQEFTEDLPKRTGYIINNNNFFSLHPRINYRDPSEEPASSSTILAPFTPKHQVADGGKPFLSTGSSVTNSFDFTTQRTTPESRQLSSAARELKSSQRTGHNCGLYPNLREVALSLLNWKLAKPGKLLGEASFVMLCFPKTCDVLAVFIQMPQLSGSRLLPTSLQPPAKQATGFTGAAERPYTEHLVMNERIAH</sequence>
<gene>
    <name evidence="2" type="ORF">Anapl_03585</name>
</gene>
<feature type="region of interest" description="Disordered" evidence="1">
    <location>
        <begin position="1"/>
        <end position="51"/>
    </location>
</feature>
<evidence type="ECO:0000313" key="2">
    <source>
        <dbReference type="EMBL" id="EOB07412.1"/>
    </source>
</evidence>
<keyword evidence="3" id="KW-1185">Reference proteome</keyword>
<evidence type="ECO:0000313" key="3">
    <source>
        <dbReference type="Proteomes" id="UP000296049"/>
    </source>
</evidence>
<dbReference type="Proteomes" id="UP000296049">
    <property type="component" value="Unassembled WGS sequence"/>
</dbReference>
<reference evidence="3" key="1">
    <citation type="journal article" date="2013" name="Nat. Genet.">
        <title>The duck genome and transcriptome provide insight into an avian influenza virus reservoir species.</title>
        <authorList>
            <person name="Huang Y."/>
            <person name="Li Y."/>
            <person name="Burt D.W."/>
            <person name="Chen H."/>
            <person name="Zhang Y."/>
            <person name="Qian W."/>
            <person name="Kim H."/>
            <person name="Gan S."/>
            <person name="Zhao Y."/>
            <person name="Li J."/>
            <person name="Yi K."/>
            <person name="Feng H."/>
            <person name="Zhu P."/>
            <person name="Li B."/>
            <person name="Liu Q."/>
            <person name="Fairley S."/>
            <person name="Magor K.E."/>
            <person name="Du Z."/>
            <person name="Hu X."/>
            <person name="Goodman L."/>
            <person name="Tafer H."/>
            <person name="Vignal A."/>
            <person name="Lee T."/>
            <person name="Kim K.W."/>
            <person name="Sheng Z."/>
            <person name="An Y."/>
            <person name="Searle S."/>
            <person name="Herrero J."/>
            <person name="Groenen M.A."/>
            <person name="Crooijmans R.P."/>
            <person name="Faraut T."/>
            <person name="Cai Q."/>
            <person name="Webster R.G."/>
            <person name="Aldridge J.R."/>
            <person name="Warren W.C."/>
            <person name="Bartschat S."/>
            <person name="Kehr S."/>
            <person name="Marz M."/>
            <person name="Stadler P.F."/>
            <person name="Smith J."/>
            <person name="Kraus R.H."/>
            <person name="Zhao Y."/>
            <person name="Ren L."/>
            <person name="Fei J."/>
            <person name="Morisson M."/>
            <person name="Kaiser P."/>
            <person name="Griffin D.K."/>
            <person name="Rao M."/>
            <person name="Pitel F."/>
            <person name="Wang J."/>
            <person name="Li N."/>
        </authorList>
    </citation>
    <scope>NUCLEOTIDE SEQUENCE [LARGE SCALE GENOMIC DNA]</scope>
</reference>
<dbReference type="AlphaFoldDB" id="R0KC19"/>
<feature type="region of interest" description="Disordered" evidence="1">
    <location>
        <begin position="159"/>
        <end position="178"/>
    </location>
</feature>
<feature type="compositionally biased region" description="Basic and acidic residues" evidence="1">
    <location>
        <begin position="19"/>
        <end position="51"/>
    </location>
</feature>
<accession>R0KC19</accession>
<evidence type="ECO:0000256" key="1">
    <source>
        <dbReference type="SAM" id="MobiDB-lite"/>
    </source>
</evidence>
<proteinExistence type="predicted"/>
<name>R0KC19_ANAPL</name>
<dbReference type="EMBL" id="KB742527">
    <property type="protein sequence ID" value="EOB07412.1"/>
    <property type="molecule type" value="Genomic_DNA"/>
</dbReference>